<dbReference type="EMBL" id="BARS01048483">
    <property type="protein sequence ID" value="GAG36972.1"/>
    <property type="molecule type" value="Genomic_DNA"/>
</dbReference>
<feature type="non-terminal residue" evidence="1">
    <location>
        <position position="1"/>
    </location>
</feature>
<evidence type="ECO:0008006" key="2">
    <source>
        <dbReference type="Google" id="ProtNLM"/>
    </source>
</evidence>
<sequence>ASTLTSLDPEFSRKWEPQAALPDDRLHALREFHAAGIFTWVSLEPTLDCASSLALIEVTHKYVDLFKIGRANYLPMTKSTDWETYTHRIVELCQKLGVAHYIKKDLQIHLPADYPNTLRVPQYHEATI</sequence>
<name>X0XNU3_9ZZZZ</name>
<evidence type="ECO:0000313" key="1">
    <source>
        <dbReference type="EMBL" id="GAG36972.1"/>
    </source>
</evidence>
<dbReference type="Gene3D" id="3.80.30.30">
    <property type="match status" value="1"/>
</dbReference>
<reference evidence="1" key="1">
    <citation type="journal article" date="2014" name="Front. Microbiol.">
        <title>High frequency of phylogenetically diverse reductive dehalogenase-homologous genes in deep subseafloor sedimentary metagenomes.</title>
        <authorList>
            <person name="Kawai M."/>
            <person name="Futagami T."/>
            <person name="Toyoda A."/>
            <person name="Takaki Y."/>
            <person name="Nishi S."/>
            <person name="Hori S."/>
            <person name="Arai W."/>
            <person name="Tsubouchi T."/>
            <person name="Morono Y."/>
            <person name="Uchiyama I."/>
            <person name="Ito T."/>
            <person name="Fujiyama A."/>
            <person name="Inagaki F."/>
            <person name="Takami H."/>
        </authorList>
    </citation>
    <scope>NUCLEOTIDE SEQUENCE</scope>
    <source>
        <strain evidence="1">Expedition CK06-06</strain>
    </source>
</reference>
<protein>
    <recommendedName>
        <fullName evidence="2">Radical SAM core domain-containing protein</fullName>
    </recommendedName>
</protein>
<comment type="caution">
    <text evidence="1">The sequence shown here is derived from an EMBL/GenBank/DDBJ whole genome shotgun (WGS) entry which is preliminary data.</text>
</comment>
<proteinExistence type="predicted"/>
<accession>X0XNU3</accession>
<gene>
    <name evidence="1" type="ORF">S01H1_72656</name>
</gene>
<dbReference type="AlphaFoldDB" id="X0XNU3"/>
<organism evidence="1">
    <name type="scientific">marine sediment metagenome</name>
    <dbReference type="NCBI Taxonomy" id="412755"/>
    <lineage>
        <taxon>unclassified sequences</taxon>
        <taxon>metagenomes</taxon>
        <taxon>ecological metagenomes</taxon>
    </lineage>
</organism>